<dbReference type="AlphaFoldDB" id="A0AAV2T641"/>
<feature type="region of interest" description="Disordered" evidence="3">
    <location>
        <begin position="1141"/>
        <end position="1192"/>
    </location>
</feature>
<feature type="compositionally biased region" description="Polar residues" evidence="3">
    <location>
        <begin position="869"/>
        <end position="897"/>
    </location>
</feature>
<feature type="region of interest" description="Disordered" evidence="3">
    <location>
        <begin position="1060"/>
        <end position="1113"/>
    </location>
</feature>
<keyword evidence="2" id="KW-0131">Cell cycle</keyword>
<dbReference type="GO" id="GO:0005634">
    <property type="term" value="C:nucleus"/>
    <property type="evidence" value="ECO:0007669"/>
    <property type="project" value="TreeGrafter"/>
</dbReference>
<gene>
    <name evidence="4" type="ORF">CDAUBV1_LOCUS4183</name>
</gene>
<sequence length="1279" mass="140681">MYFSTDIYCSQLELILDKENVSLVEVLLDPMVIDECKAENKKLIAYLTQPDRIKELVEATISGPDPSASMVEQFRKSHVASELLASTVPKMSYALLRNTEALDTLYNSLHRTDLTPLGASFVYKIFLSLIQCSSSEVQTYFVGKKDLAHCITSHVDKPAVMELVYRVVQLIDGPEITNHLADSSLVFELLQLFNIDQTDEIHASVVQCLAGLLASCRLKMRSGSDVSLGHRNRLQEKLESYETIKSITACIFGDPDNLVSSDSLLINGLLYFRCLIDPAARMEASPDLPPLPRDDCVYLWSEPVGSSLCAVLLPYLPALQKRLLCPTKIPKLENSAGAKTLTAARLHIARFVHYLFLCKSELVIRELLNLGFLTTLLDLFFEFSLNSFLHATFLGLINFIVLRAMLNVSLTTSSDFPSPKESNALSSADAVQKIFFSVGESQLKSSDSDVDCEKDTPESAANGSDGNSGEPVNIFWMFLNQLLVDGNLLERIYESFIGDTRTSHPPGNRGHLRLIANLLTAVIGPKQSGEKSTLSTSTEVQLITAEQLSMIAANGSTNECDYNPPLYTYLRSRLSEASLNRWCEFVTSKLVESNEKCYVNYGDFPNSLTSSDQTAPEYKLTDLAISQALQNAYANYCSQSLTSAFMDNFGFVEDEFLESQTHPNLLLDSRLSEVSFSLHVNEDSENGEIFEQACNDAIQLNGEDVGKEGIRLEEEDVVVSPSAPPPVAADENGEQSKTAEQRAKIPSRDRLIEVFNEIGGISALDRGSVDNFPSEIYSTKLGHNLTTSTSVTSYNYSNHSNMKIHSHPVPSLPTVTESDADLENEDGEDLYSDSDKLEAKTTHFSENLLRFDRNSRSPSLLVPQLYSGPPTTSSTRVILNGSTPKQPTKAVRSTANRRPTPPIVPDLQALRMLKSDSRLNGLPHLYSDSDPTVEIDAIVRGESEAVHEINNNDEPVVPNSHTLGEGEFILDPDPHSEQVFSKPCLSAWRTQTLFKNANTEQNTPANFESVQYNGLNGSIVENIELGDLSSGSIQLDDVASIPINGKQTALTAELSESAQRHWIMPTKRPPRLRVRPKSSTHSSAPSAIGTDLDSAPSPDYVDLPNGVLHSQPVQDNKKTFSVITSNGSGERLLTVKSPHAFVNESGDQPSSLLPSSPGPVRSNHLRDNGPPVQSPPQPHAYPLSPHKSAKTTPSCGILATIKIRHASKSHSLPQFVIDEDEFATDEFLKESPTCDTLEHFDPAVSDTERTSDPSLSKARYRTHRTIQLRPGTEGQAIEP</sequence>
<evidence type="ECO:0000256" key="2">
    <source>
        <dbReference type="ARBA" id="ARBA00023306"/>
    </source>
</evidence>
<dbReference type="PANTHER" id="PTHR12634:SF8">
    <property type="entry name" value="FIERY MOUNTAIN, ISOFORM D"/>
    <property type="match status" value="1"/>
</dbReference>
<dbReference type="Proteomes" id="UP001497525">
    <property type="component" value="Unassembled WGS sequence"/>
</dbReference>
<dbReference type="InterPro" id="IPR007587">
    <property type="entry name" value="SAPS"/>
</dbReference>
<evidence type="ECO:0000313" key="5">
    <source>
        <dbReference type="Proteomes" id="UP001497525"/>
    </source>
</evidence>
<evidence type="ECO:0000256" key="3">
    <source>
        <dbReference type="SAM" id="MobiDB-lite"/>
    </source>
</evidence>
<accession>A0AAV2T641</accession>
<feature type="compositionally biased region" description="Basic residues" evidence="3">
    <location>
        <begin position="1068"/>
        <end position="1078"/>
    </location>
</feature>
<organism evidence="4 5">
    <name type="scientific">Calicophoron daubneyi</name>
    <name type="common">Rumen fluke</name>
    <name type="synonym">Paramphistomum daubneyi</name>
    <dbReference type="NCBI Taxonomy" id="300641"/>
    <lineage>
        <taxon>Eukaryota</taxon>
        <taxon>Metazoa</taxon>
        <taxon>Spiralia</taxon>
        <taxon>Lophotrochozoa</taxon>
        <taxon>Platyhelminthes</taxon>
        <taxon>Trematoda</taxon>
        <taxon>Digenea</taxon>
        <taxon>Plagiorchiida</taxon>
        <taxon>Pronocephalata</taxon>
        <taxon>Paramphistomoidea</taxon>
        <taxon>Paramphistomidae</taxon>
        <taxon>Calicophoron</taxon>
    </lineage>
</organism>
<evidence type="ECO:0000256" key="1">
    <source>
        <dbReference type="ARBA" id="ARBA00006180"/>
    </source>
</evidence>
<comment type="caution">
    <text evidence="4">The sequence shown here is derived from an EMBL/GenBank/DDBJ whole genome shotgun (WGS) entry which is preliminary data.</text>
</comment>
<dbReference type="GO" id="GO:0005829">
    <property type="term" value="C:cytosol"/>
    <property type="evidence" value="ECO:0007669"/>
    <property type="project" value="TreeGrafter"/>
</dbReference>
<dbReference type="GO" id="GO:0019888">
    <property type="term" value="F:protein phosphatase regulator activity"/>
    <property type="evidence" value="ECO:0007669"/>
    <property type="project" value="TreeGrafter"/>
</dbReference>
<evidence type="ECO:0000313" key="4">
    <source>
        <dbReference type="EMBL" id="CAL5131672.1"/>
    </source>
</evidence>
<feature type="compositionally biased region" description="Low complexity" evidence="3">
    <location>
        <begin position="1149"/>
        <end position="1159"/>
    </location>
</feature>
<dbReference type="EMBL" id="CAXLJL010000101">
    <property type="protein sequence ID" value="CAL5131672.1"/>
    <property type="molecule type" value="Genomic_DNA"/>
</dbReference>
<dbReference type="GO" id="GO:0019903">
    <property type="term" value="F:protein phosphatase binding"/>
    <property type="evidence" value="ECO:0007669"/>
    <property type="project" value="InterPro"/>
</dbReference>
<comment type="similarity">
    <text evidence="1">Belongs to the SAPS family.</text>
</comment>
<name>A0AAV2T641_CALDB</name>
<feature type="region of interest" description="Disordered" evidence="3">
    <location>
        <begin position="445"/>
        <end position="466"/>
    </location>
</feature>
<protein>
    <submittedName>
        <fullName evidence="4">Uncharacterized protein</fullName>
    </submittedName>
</protein>
<reference evidence="4" key="1">
    <citation type="submission" date="2024-06" db="EMBL/GenBank/DDBJ databases">
        <authorList>
            <person name="Liu X."/>
            <person name="Lenzi L."/>
            <person name="Haldenby T S."/>
            <person name="Uol C."/>
        </authorList>
    </citation>
    <scope>NUCLEOTIDE SEQUENCE</scope>
</reference>
<feature type="region of interest" description="Disordered" evidence="3">
    <location>
        <begin position="861"/>
        <end position="903"/>
    </location>
</feature>
<proteinExistence type="inferred from homology"/>
<dbReference type="Pfam" id="PF04499">
    <property type="entry name" value="SAPS"/>
    <property type="match status" value="1"/>
</dbReference>
<feature type="region of interest" description="Disordered" evidence="3">
    <location>
        <begin position="717"/>
        <end position="744"/>
    </location>
</feature>
<dbReference type="PANTHER" id="PTHR12634">
    <property type="entry name" value="SIT4 YEAST -ASSOCIATING PROTEIN-RELATED"/>
    <property type="match status" value="1"/>
</dbReference>